<feature type="compositionally biased region" description="Basic and acidic residues" evidence="2">
    <location>
        <begin position="421"/>
        <end position="439"/>
    </location>
</feature>
<organism evidence="4 5">
    <name type="scientific">Anaeramoeba flamelloides</name>
    <dbReference type="NCBI Taxonomy" id="1746091"/>
    <lineage>
        <taxon>Eukaryota</taxon>
        <taxon>Metamonada</taxon>
        <taxon>Anaeramoebidae</taxon>
        <taxon>Anaeramoeba</taxon>
    </lineage>
</organism>
<dbReference type="AlphaFoldDB" id="A0AAV7YW87"/>
<dbReference type="SUPFAM" id="SSF56104">
    <property type="entry name" value="SAICAR synthase-like"/>
    <property type="match status" value="1"/>
</dbReference>
<name>A0AAV7YW87_9EUKA</name>
<feature type="compositionally biased region" description="Basic residues" evidence="2">
    <location>
        <begin position="61"/>
        <end position="71"/>
    </location>
</feature>
<dbReference type="GO" id="GO:0005524">
    <property type="term" value="F:ATP binding"/>
    <property type="evidence" value="ECO:0007669"/>
    <property type="project" value="UniProtKB-UniRule"/>
</dbReference>
<dbReference type="PANTHER" id="PTHR23086:SF8">
    <property type="entry name" value="PHOSPHATIDYLINOSITOL 5-PHOSPHATE 4-KINASE, ISOFORM A"/>
    <property type="match status" value="1"/>
</dbReference>
<proteinExistence type="predicted"/>
<feature type="compositionally biased region" description="Basic and acidic residues" evidence="2">
    <location>
        <begin position="102"/>
        <end position="136"/>
    </location>
</feature>
<gene>
    <name evidence="4" type="ORF">M0812_22067</name>
</gene>
<feature type="domain" description="PIPK" evidence="3">
    <location>
        <begin position="120"/>
        <end position="519"/>
    </location>
</feature>
<dbReference type="EMBL" id="JANTQA010000047">
    <property type="protein sequence ID" value="KAJ3433115.1"/>
    <property type="molecule type" value="Genomic_DNA"/>
</dbReference>
<dbReference type="CDD" id="cd00139">
    <property type="entry name" value="PIPKc"/>
    <property type="match status" value="1"/>
</dbReference>
<keyword evidence="1" id="KW-0418">Kinase</keyword>
<dbReference type="InterPro" id="IPR027483">
    <property type="entry name" value="PInositol-4-P-4/5-kinase_C_sf"/>
</dbReference>
<reference evidence="4" key="1">
    <citation type="submission" date="2022-08" db="EMBL/GenBank/DDBJ databases">
        <title>Novel sulphate-reducing endosymbionts in the free-living metamonad Anaeramoeba.</title>
        <authorList>
            <person name="Jerlstrom-Hultqvist J."/>
            <person name="Cepicka I."/>
            <person name="Gallot-Lavallee L."/>
            <person name="Salas-Leiva D."/>
            <person name="Curtis B.A."/>
            <person name="Zahonova K."/>
            <person name="Pipaliya S."/>
            <person name="Dacks J."/>
            <person name="Roger A.J."/>
        </authorList>
    </citation>
    <scope>NUCLEOTIDE SEQUENCE</scope>
    <source>
        <strain evidence="4">Busselton2</strain>
    </source>
</reference>
<dbReference type="Gene3D" id="3.30.810.10">
    <property type="entry name" value="2-Layer Sandwich"/>
    <property type="match status" value="1"/>
</dbReference>
<feature type="compositionally biased region" description="Low complexity" evidence="2">
    <location>
        <begin position="409"/>
        <end position="420"/>
    </location>
</feature>
<comment type="caution">
    <text evidence="4">The sequence shown here is derived from an EMBL/GenBank/DDBJ whole genome shotgun (WGS) entry which is preliminary data.</text>
</comment>
<keyword evidence="1" id="KW-0547">Nucleotide-binding</keyword>
<evidence type="ECO:0000259" key="3">
    <source>
        <dbReference type="PROSITE" id="PS51455"/>
    </source>
</evidence>
<dbReference type="Gene3D" id="3.30.800.10">
    <property type="entry name" value="Phosphatidylinositol Phosphate Kinase II Beta"/>
    <property type="match status" value="1"/>
</dbReference>
<dbReference type="GO" id="GO:0005886">
    <property type="term" value="C:plasma membrane"/>
    <property type="evidence" value="ECO:0007669"/>
    <property type="project" value="TreeGrafter"/>
</dbReference>
<sequence>MSINKQQENSSTGVGFFSSLSSYFRKSKFQRYDSVKQILNQGLSKLKKKKKKKTQISFTQKSKKHLQKQKKKIYELKKKQKTQEKETEIKKTENGQEQEQEQEQKHKQEQKQSKEKLQKQNKEKVEKEETQTKETVNRNSAHKTKLNLKVGQENFEQFDPVTYRQLQKIKNNEEKVLKYTIDFTEYHSDLLEKVRESQGISTHQYRKSIKTIKPMLTDSGRSGAFFFRSKDAKYVVKSVPKTDSQVLKQILPDYLEHLLKNPSSLINPIYGHYKLKTGNFVEYYIIMANVFQSDLSIDRIYDLKGSTVGRENSTENENGNQTNLVNESNGIKMDKVLKDNDLDEKIEMSVKTKKMFIKQLESDLGFLQKNELMDYSLLVGVHHLNQEQNSQENTEMSINKLDVNTQLKNNKGNQFNNQKTNMEKNNENKDGKGGKEKDSVIPSTVSFFKQDHGGLRGERPNCKNEKCIYYMGIIDMLQFFSLKKAVESGLKGLFYGDNISSVDPETYSRRFMLTMLNLTNSKNDEIDFKSELKKYSEPKVEENTTQETQSNTGFFSSFFNRAQPNEQQISNNIEESSKTEKSTIETNVKIALENL</sequence>
<dbReference type="InterPro" id="IPR002498">
    <property type="entry name" value="PInositol-4-P-4/5-kinase_core"/>
</dbReference>
<dbReference type="InterPro" id="IPR027484">
    <property type="entry name" value="PInositol-4-P-5-kinase_N"/>
</dbReference>
<dbReference type="PROSITE" id="PS51455">
    <property type="entry name" value="PIPK"/>
    <property type="match status" value="1"/>
</dbReference>
<evidence type="ECO:0000256" key="2">
    <source>
        <dbReference type="SAM" id="MobiDB-lite"/>
    </source>
</evidence>
<evidence type="ECO:0000256" key="1">
    <source>
        <dbReference type="PROSITE-ProRule" id="PRU00781"/>
    </source>
</evidence>
<evidence type="ECO:0000313" key="4">
    <source>
        <dbReference type="EMBL" id="KAJ3433115.1"/>
    </source>
</evidence>
<keyword evidence="1" id="KW-0808">Transferase</keyword>
<feature type="region of interest" description="Disordered" evidence="2">
    <location>
        <begin position="42"/>
        <end position="142"/>
    </location>
</feature>
<feature type="compositionally biased region" description="Basic residues" evidence="2">
    <location>
        <begin position="45"/>
        <end position="54"/>
    </location>
</feature>
<evidence type="ECO:0000313" key="5">
    <source>
        <dbReference type="Proteomes" id="UP001146793"/>
    </source>
</evidence>
<keyword evidence="1" id="KW-0067">ATP-binding</keyword>
<dbReference type="GO" id="GO:0016308">
    <property type="term" value="F:1-phosphatidylinositol-4-phosphate 5-kinase activity"/>
    <property type="evidence" value="ECO:0007669"/>
    <property type="project" value="TreeGrafter"/>
</dbReference>
<dbReference type="Pfam" id="PF01504">
    <property type="entry name" value="PIP5K"/>
    <property type="match status" value="1"/>
</dbReference>
<dbReference type="Proteomes" id="UP001146793">
    <property type="component" value="Unassembled WGS sequence"/>
</dbReference>
<dbReference type="SMART" id="SM00330">
    <property type="entry name" value="PIPKc"/>
    <property type="match status" value="1"/>
</dbReference>
<dbReference type="GO" id="GO:0046854">
    <property type="term" value="P:phosphatidylinositol phosphate biosynthetic process"/>
    <property type="evidence" value="ECO:0007669"/>
    <property type="project" value="TreeGrafter"/>
</dbReference>
<feature type="compositionally biased region" description="Basic and acidic residues" evidence="2">
    <location>
        <begin position="72"/>
        <end position="94"/>
    </location>
</feature>
<protein>
    <submittedName>
        <fullName evidence="4">Phosphatidylinositol 5-phosphate 4-kinase isoform a</fullName>
    </submittedName>
</protein>
<feature type="region of interest" description="Disordered" evidence="2">
    <location>
        <begin position="409"/>
        <end position="439"/>
    </location>
</feature>
<dbReference type="InterPro" id="IPR023610">
    <property type="entry name" value="PInositol-4/5-P-5/4-kinase"/>
</dbReference>
<dbReference type="PANTHER" id="PTHR23086">
    <property type="entry name" value="PHOSPHATIDYLINOSITOL-4-PHOSPHATE 5-KINASE"/>
    <property type="match status" value="1"/>
</dbReference>
<accession>A0AAV7YW87</accession>